<organism evidence="6">
    <name type="scientific">freshwater metagenome</name>
    <dbReference type="NCBI Taxonomy" id="449393"/>
    <lineage>
        <taxon>unclassified sequences</taxon>
        <taxon>metagenomes</taxon>
        <taxon>ecological metagenomes</taxon>
    </lineage>
</organism>
<feature type="transmembrane region" description="Helical" evidence="5">
    <location>
        <begin position="173"/>
        <end position="192"/>
    </location>
</feature>
<dbReference type="GO" id="GO:0016020">
    <property type="term" value="C:membrane"/>
    <property type="evidence" value="ECO:0007669"/>
    <property type="project" value="UniProtKB-SubCell"/>
</dbReference>
<keyword evidence="4 5" id="KW-0472">Membrane</keyword>
<dbReference type="AlphaFoldDB" id="A0A6J7QYC8"/>
<dbReference type="Gene3D" id="1.20.1280.290">
    <property type="match status" value="2"/>
</dbReference>
<reference evidence="6" key="1">
    <citation type="submission" date="2020-05" db="EMBL/GenBank/DDBJ databases">
        <authorList>
            <person name="Chiriac C."/>
            <person name="Salcher M."/>
            <person name="Ghai R."/>
            <person name="Kavagutti S V."/>
        </authorList>
    </citation>
    <scope>NUCLEOTIDE SEQUENCE</scope>
</reference>
<dbReference type="EMBL" id="CAFBPN010000039">
    <property type="protein sequence ID" value="CAB5020843.1"/>
    <property type="molecule type" value="Genomic_DNA"/>
</dbReference>
<dbReference type="InterPro" id="IPR006603">
    <property type="entry name" value="PQ-loop_rpt"/>
</dbReference>
<evidence type="ECO:0000256" key="5">
    <source>
        <dbReference type="SAM" id="Phobius"/>
    </source>
</evidence>
<feature type="transmembrane region" description="Helical" evidence="5">
    <location>
        <begin position="65"/>
        <end position="84"/>
    </location>
</feature>
<proteinExistence type="predicted"/>
<keyword evidence="2 5" id="KW-0812">Transmembrane</keyword>
<evidence type="ECO:0000313" key="7">
    <source>
        <dbReference type="EMBL" id="CAB5064803.1"/>
    </source>
</evidence>
<evidence type="ECO:0000256" key="3">
    <source>
        <dbReference type="ARBA" id="ARBA00022989"/>
    </source>
</evidence>
<evidence type="ECO:0000313" key="6">
    <source>
        <dbReference type="EMBL" id="CAB5020843.1"/>
    </source>
</evidence>
<gene>
    <name evidence="6" type="ORF">UFOPK4098_00854</name>
    <name evidence="7" type="ORF">UFOPK4347_00809</name>
</gene>
<comment type="subcellular location">
    <subcellularLocation>
        <location evidence="1">Membrane</location>
        <topology evidence="1">Multi-pass membrane protein</topology>
    </subcellularLocation>
</comment>
<feature type="transmembrane region" description="Helical" evidence="5">
    <location>
        <begin position="96"/>
        <end position="114"/>
    </location>
</feature>
<dbReference type="Pfam" id="PF03083">
    <property type="entry name" value="MtN3_slv"/>
    <property type="match status" value="1"/>
</dbReference>
<feature type="transmembrane region" description="Helical" evidence="5">
    <location>
        <begin position="12"/>
        <end position="32"/>
    </location>
</feature>
<dbReference type="InterPro" id="IPR004316">
    <property type="entry name" value="SWEET_rpt"/>
</dbReference>
<feature type="transmembrane region" description="Helical" evidence="5">
    <location>
        <begin position="150"/>
        <end position="167"/>
    </location>
</feature>
<evidence type="ECO:0000256" key="1">
    <source>
        <dbReference type="ARBA" id="ARBA00004141"/>
    </source>
</evidence>
<sequence>MHNERVTLQNVLGIVASIMSMLFIWPQVILVYRSNTVEGLSPIGALQGICGSTLWSVYGLSQSDAAVGGSNLLIVVALALLARAMVKHGTLPASRLYVTVFAITAFAFICVSVSPGVTGFIAFVVGASSVLPQTFTSAKSDDLSGVSLPTYVLLFFTAVAWSAYGLIVKDALVVLPNVVVIPCAIFIGAKIIRTRKANVPTLVDVA</sequence>
<evidence type="ECO:0000256" key="2">
    <source>
        <dbReference type="ARBA" id="ARBA00022692"/>
    </source>
</evidence>
<keyword evidence="3 5" id="KW-1133">Transmembrane helix</keyword>
<name>A0A6J7QYC8_9ZZZZ</name>
<protein>
    <submittedName>
        <fullName evidence="6">Unannotated protein</fullName>
    </submittedName>
</protein>
<accession>A0A6J7QYC8</accession>
<dbReference type="Pfam" id="PF04193">
    <property type="entry name" value="PQ-loop"/>
    <property type="match status" value="1"/>
</dbReference>
<dbReference type="EMBL" id="CAFBQU010000016">
    <property type="protein sequence ID" value="CAB5064803.1"/>
    <property type="molecule type" value="Genomic_DNA"/>
</dbReference>
<evidence type="ECO:0000256" key="4">
    <source>
        <dbReference type="ARBA" id="ARBA00023136"/>
    </source>
</evidence>